<sequence length="243" mass="24727">STATGAGASSYADTTCQEKSGRAPPDSRAALLAVLFIGDEVNELGGAGALAPGGRSGVGGRGEVELGPGPADVARGGVVGDCGRLGGGEGAEPDVHALDGVADLGGPLAPRAAPDALVLRRLAAPARRRRGQQLLLPPQLPGRGAGGGSVEPERLALHLVGVPVELPERGLEVVGPLLLGRGPEVARRDAARRLARYELGEDRTTAHLCLLAFSLALPACWLLKMKRVSNHLPDAIALVFGLE</sequence>
<evidence type="ECO:0000313" key="2">
    <source>
        <dbReference type="EMBL" id="KAG2552176.1"/>
    </source>
</evidence>
<reference evidence="2" key="1">
    <citation type="submission" date="2020-05" db="EMBL/GenBank/DDBJ databases">
        <title>WGS assembly of Panicum virgatum.</title>
        <authorList>
            <person name="Lovell J.T."/>
            <person name="Jenkins J."/>
            <person name="Shu S."/>
            <person name="Juenger T.E."/>
            <person name="Schmutz J."/>
        </authorList>
    </citation>
    <scope>NUCLEOTIDE SEQUENCE</scope>
    <source>
        <strain evidence="2">AP13</strain>
    </source>
</reference>
<keyword evidence="3" id="KW-1185">Reference proteome</keyword>
<feature type="non-terminal residue" evidence="2">
    <location>
        <position position="243"/>
    </location>
</feature>
<name>A0A8T0NYH0_PANVG</name>
<dbReference type="Proteomes" id="UP000823388">
    <property type="component" value="Chromosome 9K"/>
</dbReference>
<accession>A0A8T0NYH0</accession>
<comment type="caution">
    <text evidence="2">The sequence shown here is derived from an EMBL/GenBank/DDBJ whole genome shotgun (WGS) entry which is preliminary data.</text>
</comment>
<organism evidence="2 3">
    <name type="scientific">Panicum virgatum</name>
    <name type="common">Blackwell switchgrass</name>
    <dbReference type="NCBI Taxonomy" id="38727"/>
    <lineage>
        <taxon>Eukaryota</taxon>
        <taxon>Viridiplantae</taxon>
        <taxon>Streptophyta</taxon>
        <taxon>Embryophyta</taxon>
        <taxon>Tracheophyta</taxon>
        <taxon>Spermatophyta</taxon>
        <taxon>Magnoliopsida</taxon>
        <taxon>Liliopsida</taxon>
        <taxon>Poales</taxon>
        <taxon>Poaceae</taxon>
        <taxon>PACMAD clade</taxon>
        <taxon>Panicoideae</taxon>
        <taxon>Panicodae</taxon>
        <taxon>Paniceae</taxon>
        <taxon>Panicinae</taxon>
        <taxon>Panicum</taxon>
        <taxon>Panicum sect. Hiantes</taxon>
    </lineage>
</organism>
<feature type="compositionally biased region" description="Low complexity" evidence="1">
    <location>
        <begin position="1"/>
        <end position="15"/>
    </location>
</feature>
<evidence type="ECO:0000256" key="1">
    <source>
        <dbReference type="SAM" id="MobiDB-lite"/>
    </source>
</evidence>
<dbReference type="EMBL" id="CM029053">
    <property type="protein sequence ID" value="KAG2552176.1"/>
    <property type="molecule type" value="Genomic_DNA"/>
</dbReference>
<proteinExistence type="predicted"/>
<feature type="region of interest" description="Disordered" evidence="1">
    <location>
        <begin position="1"/>
        <end position="24"/>
    </location>
</feature>
<evidence type="ECO:0000313" key="3">
    <source>
        <dbReference type="Proteomes" id="UP000823388"/>
    </source>
</evidence>
<dbReference type="AlphaFoldDB" id="A0A8T0NYH0"/>
<protein>
    <submittedName>
        <fullName evidence="2">Uncharacterized protein</fullName>
    </submittedName>
</protein>
<feature type="non-terminal residue" evidence="2">
    <location>
        <position position="1"/>
    </location>
</feature>
<gene>
    <name evidence="2" type="ORF">PVAP13_9KG432323</name>
</gene>